<protein>
    <submittedName>
        <fullName evidence="1">Neutral alpha-glucosidase AB-like</fullName>
    </submittedName>
</protein>
<feature type="non-terminal residue" evidence="1">
    <location>
        <position position="1"/>
    </location>
</feature>
<sequence>VIALNSSQAAEGELYIDDGSSFGFLEGAFIHRRFVFANGKLTSVDVAPISGGNVRHKSDVVIERIILLGHAPGSKHALIEPSNQKIDLELGPLWVQRARSPLFTTIRKPNVRVAEDWTIKIL</sequence>
<keyword evidence="2" id="KW-1185">Reference proteome</keyword>
<evidence type="ECO:0000313" key="1">
    <source>
        <dbReference type="EMBL" id="MCI07096.1"/>
    </source>
</evidence>
<dbReference type="Proteomes" id="UP000265520">
    <property type="component" value="Unassembled WGS sequence"/>
</dbReference>
<dbReference type="EMBL" id="LXQA010064177">
    <property type="protein sequence ID" value="MCI07096.1"/>
    <property type="molecule type" value="Genomic_DNA"/>
</dbReference>
<dbReference type="InterPro" id="IPR013780">
    <property type="entry name" value="Glyco_hydro_b"/>
</dbReference>
<evidence type="ECO:0000313" key="2">
    <source>
        <dbReference type="Proteomes" id="UP000265520"/>
    </source>
</evidence>
<dbReference type="AlphaFoldDB" id="A0A392P767"/>
<dbReference type="Gene3D" id="2.60.40.1180">
    <property type="entry name" value="Golgi alpha-mannosidase II"/>
    <property type="match status" value="1"/>
</dbReference>
<comment type="caution">
    <text evidence="1">The sequence shown here is derived from an EMBL/GenBank/DDBJ whole genome shotgun (WGS) entry which is preliminary data.</text>
</comment>
<organism evidence="1 2">
    <name type="scientific">Trifolium medium</name>
    <dbReference type="NCBI Taxonomy" id="97028"/>
    <lineage>
        <taxon>Eukaryota</taxon>
        <taxon>Viridiplantae</taxon>
        <taxon>Streptophyta</taxon>
        <taxon>Embryophyta</taxon>
        <taxon>Tracheophyta</taxon>
        <taxon>Spermatophyta</taxon>
        <taxon>Magnoliopsida</taxon>
        <taxon>eudicotyledons</taxon>
        <taxon>Gunneridae</taxon>
        <taxon>Pentapetalae</taxon>
        <taxon>rosids</taxon>
        <taxon>fabids</taxon>
        <taxon>Fabales</taxon>
        <taxon>Fabaceae</taxon>
        <taxon>Papilionoideae</taxon>
        <taxon>50 kb inversion clade</taxon>
        <taxon>NPAAA clade</taxon>
        <taxon>Hologalegina</taxon>
        <taxon>IRL clade</taxon>
        <taxon>Trifolieae</taxon>
        <taxon>Trifolium</taxon>
    </lineage>
</organism>
<name>A0A392P767_9FABA</name>
<proteinExistence type="predicted"/>
<accession>A0A392P767</accession>
<reference evidence="1 2" key="1">
    <citation type="journal article" date="2018" name="Front. Plant Sci.">
        <title>Red Clover (Trifolium pratense) and Zigzag Clover (T. medium) - A Picture of Genomic Similarities and Differences.</title>
        <authorList>
            <person name="Dluhosova J."/>
            <person name="Istvanek J."/>
            <person name="Nedelnik J."/>
            <person name="Repkova J."/>
        </authorList>
    </citation>
    <scope>NUCLEOTIDE SEQUENCE [LARGE SCALE GENOMIC DNA]</scope>
    <source>
        <strain evidence="2">cv. 10/8</strain>
        <tissue evidence="1">Leaf</tissue>
    </source>
</reference>